<name>A0A6C0I2E5_9ZZZZ</name>
<sequence length="391" mass="45614">MSEEETSIPKEEGDKLLAEKYMRELHSESLGFTWRHKLIFLYENGYITEEEQNQISRVYLDSKETSEKKFKKKIAEAAVTEEAVKCGECGEKINAGTYGIVFNSLAYDNIAIKGSIQGHAITTGCPENFTKEFDRYQEIKRVFPVDLHIISLLNIIGDVWVEQRRCYFKMEKLYPIEFNVEQIARLDEKILTISESNRDLIYYLTEIRNAPRLYMLVPGITDPKYYFNEGGHGVTNGWREVNEPMMQILFEILGINIMDYYSELVEILKATMNNGIYLIDVEFILCSTVEINDFGELIRKNKIVMIDFDKVRRETENNMSLGNITLNQEMFPLTIQHEFPEPMRHSQAKVAGFEGGKSRKTRRTRKNKKQKKLKKTKKNKKLKTKCQKTIK</sequence>
<evidence type="ECO:0000256" key="1">
    <source>
        <dbReference type="SAM" id="MobiDB-lite"/>
    </source>
</evidence>
<reference evidence="2" key="1">
    <citation type="journal article" date="2020" name="Nature">
        <title>Giant virus diversity and host interactions through global metagenomics.</title>
        <authorList>
            <person name="Schulz F."/>
            <person name="Roux S."/>
            <person name="Paez-Espino D."/>
            <person name="Jungbluth S."/>
            <person name="Walsh D.A."/>
            <person name="Denef V.J."/>
            <person name="McMahon K.D."/>
            <person name="Konstantinidis K.T."/>
            <person name="Eloe-Fadrosh E.A."/>
            <person name="Kyrpides N.C."/>
            <person name="Woyke T."/>
        </authorList>
    </citation>
    <scope>NUCLEOTIDE SEQUENCE</scope>
    <source>
        <strain evidence="2">GVMAG-M-3300023184-190</strain>
    </source>
</reference>
<feature type="compositionally biased region" description="Basic residues" evidence="1">
    <location>
        <begin position="358"/>
        <end position="391"/>
    </location>
</feature>
<feature type="region of interest" description="Disordered" evidence="1">
    <location>
        <begin position="348"/>
        <end position="391"/>
    </location>
</feature>
<accession>A0A6C0I2E5</accession>
<protein>
    <submittedName>
        <fullName evidence="2">Uncharacterized protein</fullName>
    </submittedName>
</protein>
<dbReference type="EMBL" id="MN740084">
    <property type="protein sequence ID" value="QHT87168.1"/>
    <property type="molecule type" value="Genomic_DNA"/>
</dbReference>
<organism evidence="2">
    <name type="scientific">viral metagenome</name>
    <dbReference type="NCBI Taxonomy" id="1070528"/>
    <lineage>
        <taxon>unclassified sequences</taxon>
        <taxon>metagenomes</taxon>
        <taxon>organismal metagenomes</taxon>
    </lineage>
</organism>
<dbReference type="AlphaFoldDB" id="A0A6C0I2E5"/>
<evidence type="ECO:0000313" key="2">
    <source>
        <dbReference type="EMBL" id="QHT87168.1"/>
    </source>
</evidence>
<proteinExistence type="predicted"/>